<feature type="transmembrane region" description="Helical" evidence="5">
    <location>
        <begin position="444"/>
        <end position="463"/>
    </location>
</feature>
<dbReference type="SUPFAM" id="SSF103473">
    <property type="entry name" value="MFS general substrate transporter"/>
    <property type="match status" value="1"/>
</dbReference>
<dbReference type="PANTHER" id="PTHR48021:SF39">
    <property type="entry name" value="MAJOR FACILITATOR SUPERFAMILY (MFS) PROFILE DOMAIN-CONTAINING PROTEIN"/>
    <property type="match status" value="1"/>
</dbReference>
<evidence type="ECO:0000259" key="6">
    <source>
        <dbReference type="PROSITE" id="PS50850"/>
    </source>
</evidence>
<evidence type="ECO:0000256" key="5">
    <source>
        <dbReference type="SAM" id="Phobius"/>
    </source>
</evidence>
<reference evidence="7" key="1">
    <citation type="journal article" date="2020" name="J Insects Food Feed">
        <title>The yellow mealworm (Tenebrio molitor) genome: a resource for the emerging insects as food and feed industry.</title>
        <authorList>
            <person name="Eriksson T."/>
            <person name="Andere A."/>
            <person name="Kelstrup H."/>
            <person name="Emery V."/>
            <person name="Picard C."/>
        </authorList>
    </citation>
    <scope>NUCLEOTIDE SEQUENCE</scope>
    <source>
        <strain evidence="7">Stoneville</strain>
        <tissue evidence="7">Whole head</tissue>
    </source>
</reference>
<organism evidence="7 8">
    <name type="scientific">Tenebrio molitor</name>
    <name type="common">Yellow mealworm beetle</name>
    <dbReference type="NCBI Taxonomy" id="7067"/>
    <lineage>
        <taxon>Eukaryota</taxon>
        <taxon>Metazoa</taxon>
        <taxon>Ecdysozoa</taxon>
        <taxon>Arthropoda</taxon>
        <taxon>Hexapoda</taxon>
        <taxon>Insecta</taxon>
        <taxon>Pterygota</taxon>
        <taxon>Neoptera</taxon>
        <taxon>Endopterygota</taxon>
        <taxon>Coleoptera</taxon>
        <taxon>Polyphaga</taxon>
        <taxon>Cucujiformia</taxon>
        <taxon>Tenebrionidae</taxon>
        <taxon>Tenebrio</taxon>
    </lineage>
</organism>
<proteinExistence type="predicted"/>
<evidence type="ECO:0000256" key="2">
    <source>
        <dbReference type="ARBA" id="ARBA00022692"/>
    </source>
</evidence>
<sequence>MLALIYDKTLSPFAAPAESRSSLRQALPQILAVCVKNVLLLGFGMTLGFPTILIPSLSGNVPDEPISLGQEAISWIGSINLICVPVGCLLSGAVTQPIGRKRAMQLVNIPFLTAWLLFYFSNDVWQIFLALCITGFTGGLLEAPVSTHPTAAFTVLTYVAEITQPHLRGMLSSTSTMAVILGMLSQFLLGTFLAWRVVAFCNCVVPVLAFTLLIFVPETPIWLISKNRYLDARKSIAWLRGWTSLNEIELEFQELCRQLGKANEIGIEDPATPTIPTLSKIEQLKLFTKKNFWWPYAIVSLSFFLSHFNGIGTLQTYSIKIFATLRSPIDKYYATVILGIVELLGCVACVTLVHFIGKRVINFISLIGSGCCFFIVAIYSYVAEIEYLDASSRKEDKYNWIPTFFLISSAFLSYLGIRILPWILTGEVFSNETRATASGLSGAIGYIFGFFANKVFLSMISIITLPGTFWFNSAISFLGAILLYFFLPETEGKTLYAITEHFLGNNKLDNKVQRTGIDNKAFELEESRV</sequence>
<comment type="subcellular location">
    <subcellularLocation>
        <location evidence="1">Membrane</location>
        <topology evidence="1">Multi-pass membrane protein</topology>
    </subcellularLocation>
</comment>
<gene>
    <name evidence="7" type="ORF">GEV33_003143</name>
</gene>
<feature type="transmembrane region" description="Helical" evidence="5">
    <location>
        <begin position="360"/>
        <end position="381"/>
    </location>
</feature>
<dbReference type="GO" id="GO:0022857">
    <property type="term" value="F:transmembrane transporter activity"/>
    <property type="evidence" value="ECO:0007669"/>
    <property type="project" value="InterPro"/>
</dbReference>
<evidence type="ECO:0000313" key="7">
    <source>
        <dbReference type="EMBL" id="KAH0819648.1"/>
    </source>
</evidence>
<feature type="transmembrane region" description="Helical" evidence="5">
    <location>
        <begin position="204"/>
        <end position="224"/>
    </location>
</feature>
<dbReference type="InterPro" id="IPR005828">
    <property type="entry name" value="MFS_sugar_transport-like"/>
</dbReference>
<dbReference type="GO" id="GO:0016020">
    <property type="term" value="C:membrane"/>
    <property type="evidence" value="ECO:0007669"/>
    <property type="project" value="UniProtKB-SubCell"/>
</dbReference>
<dbReference type="FunFam" id="1.20.1250.20:FF:000249">
    <property type="entry name" value="facilitated trehalose transporter Tret1"/>
    <property type="match status" value="1"/>
</dbReference>
<feature type="transmembrane region" description="Helical" evidence="5">
    <location>
        <begin position="30"/>
        <end position="52"/>
    </location>
</feature>
<dbReference type="PROSITE" id="PS50850">
    <property type="entry name" value="MFS"/>
    <property type="match status" value="1"/>
</dbReference>
<feature type="transmembrane region" description="Helical" evidence="5">
    <location>
        <begin position="469"/>
        <end position="487"/>
    </location>
</feature>
<evidence type="ECO:0000256" key="1">
    <source>
        <dbReference type="ARBA" id="ARBA00004141"/>
    </source>
</evidence>
<reference evidence="7" key="2">
    <citation type="submission" date="2021-08" db="EMBL/GenBank/DDBJ databases">
        <authorList>
            <person name="Eriksson T."/>
        </authorList>
    </citation>
    <scope>NUCLEOTIDE SEQUENCE</scope>
    <source>
        <strain evidence="7">Stoneville</strain>
        <tissue evidence="7">Whole head</tissue>
    </source>
</reference>
<dbReference type="InterPro" id="IPR050549">
    <property type="entry name" value="MFS_Trehalose_Transporter"/>
</dbReference>
<keyword evidence="4 5" id="KW-0472">Membrane</keyword>
<keyword evidence="3 5" id="KW-1133">Transmembrane helix</keyword>
<feature type="transmembrane region" description="Helical" evidence="5">
    <location>
        <begin position="103"/>
        <end position="121"/>
    </location>
</feature>
<evidence type="ECO:0000256" key="3">
    <source>
        <dbReference type="ARBA" id="ARBA00022989"/>
    </source>
</evidence>
<evidence type="ECO:0000313" key="8">
    <source>
        <dbReference type="Proteomes" id="UP000719412"/>
    </source>
</evidence>
<feature type="transmembrane region" description="Helical" evidence="5">
    <location>
        <begin position="293"/>
        <end position="312"/>
    </location>
</feature>
<feature type="transmembrane region" description="Helical" evidence="5">
    <location>
        <begin position="401"/>
        <end position="424"/>
    </location>
</feature>
<dbReference type="Pfam" id="PF00083">
    <property type="entry name" value="Sugar_tr"/>
    <property type="match status" value="1"/>
</dbReference>
<feature type="domain" description="Major facilitator superfamily (MFS) profile" evidence="6">
    <location>
        <begin position="30"/>
        <end position="491"/>
    </location>
</feature>
<keyword evidence="2 5" id="KW-0812">Transmembrane</keyword>
<keyword evidence="8" id="KW-1185">Reference proteome</keyword>
<feature type="transmembrane region" description="Helical" evidence="5">
    <location>
        <begin position="178"/>
        <end position="198"/>
    </location>
</feature>
<dbReference type="EMBL" id="JABDTM020014054">
    <property type="protein sequence ID" value="KAH0819648.1"/>
    <property type="molecule type" value="Genomic_DNA"/>
</dbReference>
<feature type="transmembrane region" description="Helical" evidence="5">
    <location>
        <begin position="332"/>
        <end position="353"/>
    </location>
</feature>
<evidence type="ECO:0000256" key="4">
    <source>
        <dbReference type="ARBA" id="ARBA00023136"/>
    </source>
</evidence>
<dbReference type="InterPro" id="IPR036259">
    <property type="entry name" value="MFS_trans_sf"/>
</dbReference>
<dbReference type="Gene3D" id="1.20.1250.20">
    <property type="entry name" value="MFS general substrate transporter like domains"/>
    <property type="match status" value="1"/>
</dbReference>
<comment type="caution">
    <text evidence="7">The sequence shown here is derived from an EMBL/GenBank/DDBJ whole genome shotgun (WGS) entry which is preliminary data.</text>
</comment>
<dbReference type="AlphaFoldDB" id="A0A8J6HU42"/>
<accession>A0A8J6HU42</accession>
<dbReference type="Proteomes" id="UP000719412">
    <property type="component" value="Unassembled WGS sequence"/>
</dbReference>
<name>A0A8J6HU42_TENMO</name>
<dbReference type="InterPro" id="IPR020846">
    <property type="entry name" value="MFS_dom"/>
</dbReference>
<feature type="transmembrane region" description="Helical" evidence="5">
    <location>
        <begin position="72"/>
        <end position="91"/>
    </location>
</feature>
<dbReference type="PANTHER" id="PTHR48021">
    <property type="match status" value="1"/>
</dbReference>
<protein>
    <recommendedName>
        <fullName evidence="6">Major facilitator superfamily (MFS) profile domain-containing protein</fullName>
    </recommendedName>
</protein>